<evidence type="ECO:0000256" key="5">
    <source>
        <dbReference type="PIRNR" id="PIRNR026991"/>
    </source>
</evidence>
<keyword evidence="10" id="KW-1185">Reference proteome</keyword>
<keyword evidence="3 6" id="KW-0175">Coiled coil</keyword>
<feature type="coiled-coil region" evidence="6">
    <location>
        <begin position="86"/>
        <end position="174"/>
    </location>
</feature>
<dbReference type="Pfam" id="PF18517">
    <property type="entry name" value="LZ3wCH"/>
    <property type="match status" value="1"/>
</dbReference>
<comment type="caution">
    <text evidence="9">The sequence shown here is derived from an EMBL/GenBank/DDBJ whole genome shotgun (WGS) entry which is preliminary data.</text>
</comment>
<dbReference type="InterPro" id="IPR005647">
    <property type="entry name" value="Mnd1"/>
</dbReference>
<accession>A0A9W7GS33</accession>
<dbReference type="InterPro" id="IPR040453">
    <property type="entry name" value="Mnd1_HTH"/>
</dbReference>
<dbReference type="GO" id="GO:0005634">
    <property type="term" value="C:nucleus"/>
    <property type="evidence" value="ECO:0007669"/>
    <property type="project" value="UniProtKB-SubCell"/>
</dbReference>
<dbReference type="GO" id="GO:0003690">
    <property type="term" value="F:double-stranded DNA binding"/>
    <property type="evidence" value="ECO:0007669"/>
    <property type="project" value="InterPro"/>
</dbReference>
<feature type="domain" description="Leucine zipper with capping helix" evidence="8">
    <location>
        <begin position="153"/>
        <end position="205"/>
    </location>
</feature>
<gene>
    <name evidence="9" type="ORF">TrCOL_g12576</name>
</gene>
<evidence type="ECO:0000256" key="2">
    <source>
        <dbReference type="ARBA" id="ARBA00005981"/>
    </source>
</evidence>
<evidence type="ECO:0000313" key="10">
    <source>
        <dbReference type="Proteomes" id="UP001165065"/>
    </source>
</evidence>
<dbReference type="GO" id="GO:0007131">
    <property type="term" value="P:reciprocal meiotic recombination"/>
    <property type="evidence" value="ECO:0007669"/>
    <property type="project" value="InterPro"/>
</dbReference>
<comment type="subcellular location">
    <subcellularLocation>
        <location evidence="1 5">Nucleus</location>
    </subcellularLocation>
</comment>
<dbReference type="InterPro" id="IPR040661">
    <property type="entry name" value="LZ3wCH"/>
</dbReference>
<proteinExistence type="inferred from homology"/>
<dbReference type="AlphaFoldDB" id="A0A9W7GS33"/>
<organism evidence="9 10">
    <name type="scientific">Triparma columacea</name>
    <dbReference type="NCBI Taxonomy" id="722753"/>
    <lineage>
        <taxon>Eukaryota</taxon>
        <taxon>Sar</taxon>
        <taxon>Stramenopiles</taxon>
        <taxon>Ochrophyta</taxon>
        <taxon>Bolidophyceae</taxon>
        <taxon>Parmales</taxon>
        <taxon>Triparmaceae</taxon>
        <taxon>Triparma</taxon>
    </lineage>
</organism>
<protein>
    <recommendedName>
        <fullName evidence="11">Meiotic nuclear division protein 1</fullName>
    </recommendedName>
</protein>
<name>A0A9W7GS33_9STRA</name>
<dbReference type="Pfam" id="PF03962">
    <property type="entry name" value="Mnd1"/>
    <property type="match status" value="1"/>
</dbReference>
<feature type="domain" description="Mnd1 HTH" evidence="7">
    <location>
        <begin position="17"/>
        <end position="75"/>
    </location>
</feature>
<evidence type="ECO:0000259" key="7">
    <source>
        <dbReference type="Pfam" id="PF03962"/>
    </source>
</evidence>
<dbReference type="Proteomes" id="UP001165065">
    <property type="component" value="Unassembled WGS sequence"/>
</dbReference>
<evidence type="ECO:0000256" key="4">
    <source>
        <dbReference type="ARBA" id="ARBA00023242"/>
    </source>
</evidence>
<dbReference type="OrthoDB" id="273345at2759"/>
<reference evidence="10" key="1">
    <citation type="journal article" date="2023" name="Commun. Biol.">
        <title>Genome analysis of Parmales, the sister group of diatoms, reveals the evolutionary specialization of diatoms from phago-mixotrophs to photoautotrophs.</title>
        <authorList>
            <person name="Ban H."/>
            <person name="Sato S."/>
            <person name="Yoshikawa S."/>
            <person name="Yamada K."/>
            <person name="Nakamura Y."/>
            <person name="Ichinomiya M."/>
            <person name="Sato N."/>
            <person name="Blanc-Mathieu R."/>
            <person name="Endo H."/>
            <person name="Kuwata A."/>
            <person name="Ogata H."/>
        </authorList>
    </citation>
    <scope>NUCLEOTIDE SEQUENCE [LARGE SCALE GENOMIC DNA]</scope>
</reference>
<evidence type="ECO:0000313" key="9">
    <source>
        <dbReference type="EMBL" id="GMI49007.1"/>
    </source>
</evidence>
<evidence type="ECO:0000256" key="3">
    <source>
        <dbReference type="ARBA" id="ARBA00023054"/>
    </source>
</evidence>
<evidence type="ECO:0000256" key="6">
    <source>
        <dbReference type="SAM" id="Coils"/>
    </source>
</evidence>
<dbReference type="EMBL" id="BRYA01000453">
    <property type="protein sequence ID" value="GMI49007.1"/>
    <property type="molecule type" value="Genomic_DNA"/>
</dbReference>
<evidence type="ECO:0008006" key="11">
    <source>
        <dbReference type="Google" id="ProtNLM"/>
    </source>
</evidence>
<evidence type="ECO:0000256" key="1">
    <source>
        <dbReference type="ARBA" id="ARBA00004123"/>
    </source>
</evidence>
<dbReference type="PIRSF" id="PIRSF026991">
    <property type="entry name" value="Mnd1"/>
    <property type="match status" value="1"/>
</dbReference>
<sequence length="212" mass="23887">MAPSTKRMSAEEKKQCILGIYHGTKDVFTEKEIISLATKAGVSSGAIQETNEALVDDNLVTCGKIGGSKYYWAFPAKADRDQLNKLEELKQKVVLGKRRLESSKKELEEVRVGREENENGDRASKLRRIEELGKQKVELEVELAALKENDPAVIDELKKELRMTQEAANRWTDNIFTCKAYLTKKRGMSGKEAESILGITSNFDYPEDKLSK</sequence>
<comment type="similarity">
    <text evidence="2 5">Belongs to the MND1 family.</text>
</comment>
<comment type="function">
    <text evidence="5">Required for proper homologous chromosome pairing and efficient cross-over and intragenic recombination during meiosis.</text>
</comment>
<keyword evidence="4 5" id="KW-0539">Nucleus</keyword>
<evidence type="ECO:0000259" key="8">
    <source>
        <dbReference type="Pfam" id="PF18517"/>
    </source>
</evidence>